<feature type="active site" description="Proton acceptor; specific for (S)-substrate epimerization" evidence="5">
    <location>
        <position position="266"/>
    </location>
</feature>
<evidence type="ECO:0000256" key="7">
    <source>
        <dbReference type="RuleBase" id="RU366006"/>
    </source>
</evidence>
<dbReference type="InterPro" id="IPR034603">
    <property type="entry name" value="Dipeptide_epimerase"/>
</dbReference>
<dbReference type="CDD" id="cd03319">
    <property type="entry name" value="L-Ala-DL-Glu_epimerase"/>
    <property type="match status" value="1"/>
</dbReference>
<dbReference type="RefSeq" id="WP_179427065.1">
    <property type="nucleotide sequence ID" value="NZ_JACBZP010000001.1"/>
</dbReference>
<protein>
    <recommendedName>
        <fullName evidence="7">Dipeptide epimerase</fullName>
        <ecNumber evidence="7">5.1.1.-</ecNumber>
    </recommendedName>
</protein>
<feature type="binding site" evidence="6">
    <location>
        <position position="242"/>
    </location>
    <ligand>
        <name>Mg(2+)</name>
        <dbReference type="ChEBI" id="CHEBI:18420"/>
    </ligand>
</feature>
<dbReference type="GO" id="GO:0046872">
    <property type="term" value="F:metal ion binding"/>
    <property type="evidence" value="ECO:0007669"/>
    <property type="project" value="UniProtKB-KW"/>
</dbReference>
<name>A0A7Z0AD50_9MICO</name>
<evidence type="ECO:0000313" key="10">
    <source>
        <dbReference type="EMBL" id="NYI67236.1"/>
    </source>
</evidence>
<evidence type="ECO:0000256" key="3">
    <source>
        <dbReference type="ARBA" id="ARBA00022842"/>
    </source>
</evidence>
<comment type="caution">
    <text evidence="10">The sequence shown here is derived from an EMBL/GenBank/DDBJ whole genome shotgun (WGS) entry which is preliminary data.</text>
</comment>
<dbReference type="SFLD" id="SFLDS00001">
    <property type="entry name" value="Enolase"/>
    <property type="match status" value="1"/>
</dbReference>
<evidence type="ECO:0000256" key="4">
    <source>
        <dbReference type="ARBA" id="ARBA00023235"/>
    </source>
</evidence>
<comment type="cofactor">
    <cofactor evidence="6 7">
        <name>Mg(2+)</name>
        <dbReference type="ChEBI" id="CHEBI:18420"/>
    </cofactor>
    <text evidence="6 7">Binds 1 Mg(2+) ion per subunit.</text>
</comment>
<dbReference type="Pfam" id="PF02746">
    <property type="entry name" value="MR_MLE_N"/>
    <property type="match status" value="1"/>
</dbReference>
<dbReference type="SMART" id="SM00922">
    <property type="entry name" value="MR_MLE"/>
    <property type="match status" value="1"/>
</dbReference>
<evidence type="ECO:0000313" key="11">
    <source>
        <dbReference type="Proteomes" id="UP000539111"/>
    </source>
</evidence>
<sequence length="375" mass="38773">MPVARIRTHVEAAALTRPFITSRRRVDTVATVVVEVELADGTVGIGAASENPAVTGETVDSITALVTGQIADAVTGSPASLADLARAVGASAVGNASAKAAVDMAIHDAHARALGVPLTTLLGGDVRAAMAGDMTVSLDEPDVMARHAADAAESGFTCIKVKLGNDTARDLDRLRAVCDAAPHARLRLDANQGWNAKDAVRVIRRIEDADLPVDLVEQPVPKWDLDGLAAVTRAAGLPIMADESLASPHDAFELARRGAADLFNIKLAKCGGIRQALQIADIAEAAGIECMVGAMMEPRIAITAAAHVAAAHPNITVIDLDSADWFADSGTGGSVTVDGVLHLCGGPGLGIDPARNADNGHQTPRPHSRTERKEQ</sequence>
<dbReference type="InterPro" id="IPR013342">
    <property type="entry name" value="Mandelate_racemase_C"/>
</dbReference>
<dbReference type="EC" id="5.1.1.-" evidence="7"/>
<dbReference type="GO" id="GO:0016855">
    <property type="term" value="F:racemase and epimerase activity, acting on amino acids and derivatives"/>
    <property type="evidence" value="ECO:0007669"/>
    <property type="project" value="UniProtKB-UniRule"/>
</dbReference>
<dbReference type="Gene3D" id="3.20.20.120">
    <property type="entry name" value="Enolase-like C-terminal domain"/>
    <property type="match status" value="1"/>
</dbReference>
<organism evidence="10 11">
    <name type="scientific">Spelaeicoccus albus</name>
    <dbReference type="NCBI Taxonomy" id="1280376"/>
    <lineage>
        <taxon>Bacteria</taxon>
        <taxon>Bacillati</taxon>
        <taxon>Actinomycetota</taxon>
        <taxon>Actinomycetes</taxon>
        <taxon>Micrococcales</taxon>
        <taxon>Brevibacteriaceae</taxon>
        <taxon>Spelaeicoccus</taxon>
    </lineage>
</organism>
<dbReference type="PANTHER" id="PTHR48073:SF2">
    <property type="entry name" value="O-SUCCINYLBENZOATE SYNTHASE"/>
    <property type="match status" value="1"/>
</dbReference>
<proteinExistence type="inferred from homology"/>
<dbReference type="InterPro" id="IPR029065">
    <property type="entry name" value="Enolase_C-like"/>
</dbReference>
<evidence type="ECO:0000256" key="2">
    <source>
        <dbReference type="ARBA" id="ARBA00022723"/>
    </source>
</evidence>
<evidence type="ECO:0000256" key="6">
    <source>
        <dbReference type="PIRSR" id="PIRSR634603-3"/>
    </source>
</evidence>
<dbReference type="AlphaFoldDB" id="A0A7Z0AD50"/>
<feature type="region of interest" description="Disordered" evidence="8">
    <location>
        <begin position="352"/>
        <end position="375"/>
    </location>
</feature>
<dbReference type="InterPro" id="IPR013341">
    <property type="entry name" value="Mandelate_racemase_N_dom"/>
</dbReference>
<feature type="domain" description="Mandelate racemase/muconate lactonizing enzyme C-terminal" evidence="9">
    <location>
        <begin position="141"/>
        <end position="238"/>
    </location>
</feature>
<feature type="active site" description="Proton acceptor; specific for (R)-substrate epimerization" evidence="5">
    <location>
        <position position="162"/>
    </location>
</feature>
<dbReference type="Pfam" id="PF13378">
    <property type="entry name" value="MR_MLE_C"/>
    <property type="match status" value="1"/>
</dbReference>
<accession>A0A7Z0AD50</accession>
<dbReference type="Gene3D" id="3.30.390.10">
    <property type="entry name" value="Enolase-like, N-terminal domain"/>
    <property type="match status" value="1"/>
</dbReference>
<feature type="binding site" evidence="6">
    <location>
        <position position="189"/>
    </location>
    <ligand>
        <name>Mg(2+)</name>
        <dbReference type="ChEBI" id="CHEBI:18420"/>
    </ligand>
</feature>
<reference evidence="10 11" key="1">
    <citation type="submission" date="2020-07" db="EMBL/GenBank/DDBJ databases">
        <title>Sequencing the genomes of 1000 actinobacteria strains.</title>
        <authorList>
            <person name="Klenk H.-P."/>
        </authorList>
    </citation>
    <scope>NUCLEOTIDE SEQUENCE [LARGE SCALE GENOMIC DNA]</scope>
    <source>
        <strain evidence="10 11">DSM 26341</strain>
    </source>
</reference>
<dbReference type="SFLD" id="SFLDF00009">
    <property type="entry name" value="o-succinylbenzoate_synthase"/>
    <property type="match status" value="1"/>
</dbReference>
<gene>
    <name evidence="10" type="ORF">BJY26_001542</name>
</gene>
<evidence type="ECO:0000256" key="1">
    <source>
        <dbReference type="ARBA" id="ARBA00008031"/>
    </source>
</evidence>
<dbReference type="Proteomes" id="UP000539111">
    <property type="component" value="Unassembled WGS sequence"/>
</dbReference>
<dbReference type="PANTHER" id="PTHR48073">
    <property type="entry name" value="O-SUCCINYLBENZOATE SYNTHASE-RELATED"/>
    <property type="match status" value="1"/>
</dbReference>
<evidence type="ECO:0000256" key="5">
    <source>
        <dbReference type="PIRSR" id="PIRSR634603-1"/>
    </source>
</evidence>
<comment type="similarity">
    <text evidence="1 7">Belongs to the mandelate racemase/muconate lactonizing enzyme family.</text>
</comment>
<evidence type="ECO:0000259" key="9">
    <source>
        <dbReference type="SMART" id="SM00922"/>
    </source>
</evidence>
<dbReference type="SUPFAM" id="SSF54826">
    <property type="entry name" value="Enolase N-terminal domain-like"/>
    <property type="match status" value="1"/>
</dbReference>
<dbReference type="SUPFAM" id="SSF51604">
    <property type="entry name" value="Enolase C-terminal domain-like"/>
    <property type="match status" value="1"/>
</dbReference>
<keyword evidence="2 6" id="KW-0479">Metal-binding</keyword>
<keyword evidence="4 7" id="KW-0413">Isomerase</keyword>
<evidence type="ECO:0000256" key="8">
    <source>
        <dbReference type="SAM" id="MobiDB-lite"/>
    </source>
</evidence>
<dbReference type="InterPro" id="IPR029017">
    <property type="entry name" value="Enolase-like_N"/>
</dbReference>
<dbReference type="InterPro" id="IPR036849">
    <property type="entry name" value="Enolase-like_C_sf"/>
</dbReference>
<keyword evidence="11" id="KW-1185">Reference proteome</keyword>
<keyword evidence="3 6" id="KW-0460">Magnesium</keyword>
<dbReference type="EMBL" id="JACBZP010000001">
    <property type="protein sequence ID" value="NYI67236.1"/>
    <property type="molecule type" value="Genomic_DNA"/>
</dbReference>
<dbReference type="SFLD" id="SFLDG00180">
    <property type="entry name" value="muconate_cycloisomerase"/>
    <property type="match status" value="1"/>
</dbReference>
<feature type="binding site" evidence="6">
    <location>
        <position position="217"/>
    </location>
    <ligand>
        <name>Mg(2+)</name>
        <dbReference type="ChEBI" id="CHEBI:18420"/>
    </ligand>
</feature>